<protein>
    <submittedName>
        <fullName evidence="1">Uncharacterized protein</fullName>
    </submittedName>
</protein>
<proteinExistence type="predicted"/>
<dbReference type="AlphaFoldDB" id="A0A7W5GB82"/>
<accession>A0A7W5GB82</accession>
<evidence type="ECO:0000313" key="2">
    <source>
        <dbReference type="Proteomes" id="UP000518605"/>
    </source>
</evidence>
<organism evidence="1 2">
    <name type="scientific">Paenibacillus endophyticus</name>
    <dbReference type="NCBI Taxonomy" id="1294268"/>
    <lineage>
        <taxon>Bacteria</taxon>
        <taxon>Bacillati</taxon>
        <taxon>Bacillota</taxon>
        <taxon>Bacilli</taxon>
        <taxon>Bacillales</taxon>
        <taxon>Paenibacillaceae</taxon>
        <taxon>Paenibacillus</taxon>
    </lineage>
</organism>
<reference evidence="1 2" key="1">
    <citation type="submission" date="2020-08" db="EMBL/GenBank/DDBJ databases">
        <title>Genomic Encyclopedia of Type Strains, Phase III (KMG-III): the genomes of soil and plant-associated and newly described type strains.</title>
        <authorList>
            <person name="Whitman W."/>
        </authorList>
    </citation>
    <scope>NUCLEOTIDE SEQUENCE [LARGE SCALE GENOMIC DNA]</scope>
    <source>
        <strain evidence="1 2">CECT 8234</strain>
    </source>
</reference>
<evidence type="ECO:0000313" key="1">
    <source>
        <dbReference type="EMBL" id="MBB3153098.1"/>
    </source>
</evidence>
<keyword evidence="2" id="KW-1185">Reference proteome</keyword>
<dbReference type="RefSeq" id="WP_183564013.1">
    <property type="nucleotide sequence ID" value="NZ_CBCSLB010000015.1"/>
</dbReference>
<dbReference type="Proteomes" id="UP000518605">
    <property type="component" value="Unassembled WGS sequence"/>
</dbReference>
<dbReference type="EMBL" id="JACHXW010000008">
    <property type="protein sequence ID" value="MBB3153098.1"/>
    <property type="molecule type" value="Genomic_DNA"/>
</dbReference>
<gene>
    <name evidence="1" type="ORF">FHS16_003157</name>
</gene>
<comment type="caution">
    <text evidence="1">The sequence shown here is derived from an EMBL/GenBank/DDBJ whole genome shotgun (WGS) entry which is preliminary data.</text>
</comment>
<name>A0A7W5GB82_9BACL</name>
<sequence length="116" mass="13432">MVSGIELNLYNDWIETVKEIFRGSPHALPENIRGLDIAVAYFLQTAQSDEEAEVLAEQNKERFILMEKAIRDNFESVILPDIRSRTGYAGETFAFKWVYNQGEHIVEVHSEYRIPL</sequence>